<dbReference type="PANTHER" id="PTHR43817:SF1">
    <property type="entry name" value="HYDROLASE, FAMILY 43, PUTATIVE (AFU_ORTHOLOGUE AFUA_3G01660)-RELATED"/>
    <property type="match status" value="1"/>
</dbReference>
<dbReference type="InterPro" id="IPR054593">
    <property type="entry name" value="Beta-mannosidase-like_N2"/>
</dbReference>
<gene>
    <name evidence="4" type="ORF">CJD38_03105</name>
</gene>
<evidence type="ECO:0000256" key="2">
    <source>
        <dbReference type="ARBA" id="ARBA00022801"/>
    </source>
</evidence>
<dbReference type="Proteomes" id="UP000244248">
    <property type="component" value="Unassembled WGS sequence"/>
</dbReference>
<dbReference type="Pfam" id="PF22666">
    <property type="entry name" value="Glyco_hydro_2_N2"/>
    <property type="match status" value="1"/>
</dbReference>
<dbReference type="SUPFAM" id="SSF49785">
    <property type="entry name" value="Galactose-binding domain-like"/>
    <property type="match status" value="1"/>
</dbReference>
<dbReference type="NCBIfam" id="NF045579">
    <property type="entry name" value="rhamnoside_JR"/>
    <property type="match status" value="1"/>
</dbReference>
<evidence type="ECO:0000313" key="5">
    <source>
        <dbReference type="Proteomes" id="UP000244248"/>
    </source>
</evidence>
<dbReference type="GO" id="GO:0004553">
    <property type="term" value="F:hydrolase activity, hydrolyzing O-glycosyl compounds"/>
    <property type="evidence" value="ECO:0007669"/>
    <property type="project" value="UniProtKB-ARBA"/>
</dbReference>
<keyword evidence="5" id="KW-1185">Reference proteome</keyword>
<organism evidence="4 5">
    <name type="scientific">Stenotrophobium rhamnosiphilum</name>
    <dbReference type="NCBI Taxonomy" id="2029166"/>
    <lineage>
        <taxon>Bacteria</taxon>
        <taxon>Pseudomonadati</taxon>
        <taxon>Pseudomonadota</taxon>
        <taxon>Gammaproteobacteria</taxon>
        <taxon>Nevskiales</taxon>
        <taxon>Nevskiaceae</taxon>
        <taxon>Stenotrophobium</taxon>
    </lineage>
</organism>
<feature type="domain" description="Beta-mannosidase-like galactose-binding" evidence="3">
    <location>
        <begin position="996"/>
        <end position="1066"/>
    </location>
</feature>
<comment type="caution">
    <text evidence="4">The sequence shown here is derived from an EMBL/GenBank/DDBJ whole genome shotgun (WGS) entry which is preliminary data.</text>
</comment>
<keyword evidence="2 4" id="KW-0378">Hydrolase</keyword>
<name>A0A2T5MKM4_9GAMM</name>
<dbReference type="InterPro" id="IPR008979">
    <property type="entry name" value="Galactose-bd-like_sf"/>
</dbReference>
<dbReference type="Pfam" id="PF17132">
    <property type="entry name" value="Glyco_hydro_106"/>
    <property type="match status" value="1"/>
</dbReference>
<evidence type="ECO:0000256" key="1">
    <source>
        <dbReference type="ARBA" id="ARBA00022729"/>
    </source>
</evidence>
<dbReference type="PANTHER" id="PTHR43817">
    <property type="entry name" value="GLYCOSYL HYDROLASE"/>
    <property type="match status" value="1"/>
</dbReference>
<keyword evidence="1" id="KW-0732">Signal</keyword>
<dbReference type="RefSeq" id="WP_107938815.1">
    <property type="nucleotide sequence ID" value="NZ_QANS01000001.1"/>
</dbReference>
<protein>
    <submittedName>
        <fullName evidence="4">Glycoside hydrolase</fullName>
    </submittedName>
</protein>
<dbReference type="OrthoDB" id="9761519at2"/>
<sequence length="1113" mass="121283">MATTLPCSSHAEAANPTLKSVDPLYAGFVNPPNAARPRVWWHWMNGNVTKEGIRKDFEWMQRVGIGGVHNFDASLSTPQVVDKRLIYMSPEWDEAFSYAVGLADQLGMEFGIAASPGWSETGGPWVPPQDAMKKLVWTSIDVAGGQALAQPLPTPSDVAGPFQALPPSANPAAAYRAVEKPVLPRFYSDIAVLAFPIEQTKSLPTPKISLSDGVEVASASIVDDSYDTGIEVPVGDEKKPGWVSIEYPTSQTIRSITVFVPGVTALFGSKYQASLEVEEGTGWQRVTDVPLTGVPSTASFDPVTAKRFRVLLTHVAPVIPKFAIPAEGSSISLKNFFGPLKPSALVTELRLSSESRIDRFEAKAGFAIVPDYYAIERADSSNDVGAPTASVRDVTSFLHADGTLAWTPPEGTWRILRVGYSLTGTTNHPATKEATGLEVDKYDGAAVGRYINHYFDTYRSAVGDKLIGKRGVRAVLTDSIEVKASNWTPAFIAQFKRLRGYDPIPWLPALTGTIVGDRISSEHFLYDFRRTLADLIASEHYGKVAEAAHDRGLFYYSEALENGRPSLGDDMGMRAPADIPMGAFWTHPVGTQSDPTFFADLKGAASVAHVYGKPLVAAESLTTALHPWGYGPADLLPMINRLFAAGVNRPVLHTSVHQPIDSKGPGLTLSIFGLDFNRLDSWAGLAKPWVTYISRSSYLLQQGKNIADVAYFYGEEGPLTALYHDKAVQDAPRRYAYDFVNSEIVLNELSVVKGKLVSRSGAQYRLLYLGGSSEKMTVPVLRRLKKLVADGATIVGMAPTSSPSLADDSSEFSSLVTELWRSKKYQSRVIATRDVEAALKKIQVTPDFDPINADVLSDILFVHRQSREAEIYFIHNATDVAKQFDAGFRVSGRVPEIWNAETGAVEPVSYRTEGDVTKLRMSLRPQDGVFVVFQRRATRTQLEVPQRAVKKMIDIEGPWSVAFQADRGAPTSAQLTQLSSLSENQNPAIKYFSGVATYRTSFKISSKPQGNDHVFINLGGVGDVAELKVNGKSVGYAWKSPFRIDVTSALQVGENELEISVANLWVNRLIGDAQTGATSVTGLKSLPYLPTTPLRQSGLIGPVSLEVQHCQFL</sequence>
<dbReference type="AlphaFoldDB" id="A0A2T5MKM4"/>
<dbReference type="EMBL" id="QANS01000001">
    <property type="protein sequence ID" value="PTU33108.1"/>
    <property type="molecule type" value="Genomic_DNA"/>
</dbReference>
<proteinExistence type="predicted"/>
<evidence type="ECO:0000313" key="4">
    <source>
        <dbReference type="EMBL" id="PTU33108.1"/>
    </source>
</evidence>
<evidence type="ECO:0000259" key="3">
    <source>
        <dbReference type="Pfam" id="PF22666"/>
    </source>
</evidence>
<reference evidence="4 5" key="1">
    <citation type="submission" date="2018-04" db="EMBL/GenBank/DDBJ databases">
        <title>Novel species isolated from glacier.</title>
        <authorList>
            <person name="Liu Q."/>
            <person name="Xin Y.-H."/>
        </authorList>
    </citation>
    <scope>NUCLEOTIDE SEQUENCE [LARGE SCALE GENOMIC DNA]</scope>
    <source>
        <strain evidence="4 5">GT1R17</strain>
    </source>
</reference>
<accession>A0A2T5MKM4</accession>
<dbReference type="Gene3D" id="2.60.120.260">
    <property type="entry name" value="Galactose-binding domain-like"/>
    <property type="match status" value="2"/>
</dbReference>